<reference evidence="1 2" key="1">
    <citation type="submission" date="2018-07" db="EMBL/GenBank/DDBJ databases">
        <title>Genomic Encyclopedia of Type Strains, Phase IV (KMG-IV): sequencing the most valuable type-strain genomes for metagenomic binning, comparative biology and taxonomic classification.</title>
        <authorList>
            <person name="Goeker M."/>
        </authorList>
    </citation>
    <scope>NUCLEOTIDE SEQUENCE [LARGE SCALE GENOMIC DNA]</scope>
    <source>
        <strain evidence="1 2">DSM 14324</strain>
    </source>
</reference>
<keyword evidence="2" id="KW-1185">Reference proteome</keyword>
<dbReference type="EMBL" id="QRDJ01000006">
    <property type="protein sequence ID" value="REC95449.1"/>
    <property type="molecule type" value="Genomic_DNA"/>
</dbReference>
<evidence type="ECO:0000313" key="1">
    <source>
        <dbReference type="EMBL" id="REC95449.1"/>
    </source>
</evidence>
<accession>A0A3D9DYM7</accession>
<sequence>MTNALSTRRLYKTRLTLRATPAARLSRSGNG</sequence>
<dbReference type="AlphaFoldDB" id="A0A3D9DYM7"/>
<protein>
    <submittedName>
        <fullName evidence="1">Uncharacterized protein</fullName>
    </submittedName>
</protein>
<name>A0A3D9DYM7_9GAMM</name>
<organism evidence="1 2">
    <name type="scientific">Kushneria indalinina DSM 14324</name>
    <dbReference type="NCBI Taxonomy" id="1122140"/>
    <lineage>
        <taxon>Bacteria</taxon>
        <taxon>Pseudomonadati</taxon>
        <taxon>Pseudomonadota</taxon>
        <taxon>Gammaproteobacteria</taxon>
        <taxon>Oceanospirillales</taxon>
        <taxon>Halomonadaceae</taxon>
        <taxon>Kushneria</taxon>
    </lineage>
</organism>
<evidence type="ECO:0000313" key="2">
    <source>
        <dbReference type="Proteomes" id="UP000256334"/>
    </source>
</evidence>
<proteinExistence type="predicted"/>
<gene>
    <name evidence="1" type="ORF">C8D72_0094</name>
</gene>
<comment type="caution">
    <text evidence="1">The sequence shown here is derived from an EMBL/GenBank/DDBJ whole genome shotgun (WGS) entry which is preliminary data.</text>
</comment>
<dbReference type="Proteomes" id="UP000256334">
    <property type="component" value="Unassembled WGS sequence"/>
</dbReference>